<sequence length="219" mass="23729">MASNDKLKILVVDNHDIVRKGLAMLISRQEDLFVVAEAGSIAEAITKARESVPDVVVMDIRLPDGTGIEACREIRDENSGVKVLMLTSYSDEEAVMGSIIAGASGYLLKGIHSQEIVDAIRLVGSGQTLLDPAVAAGVLERVRLGKEEDPLTQLNEQEKKILELIAEGQTNRQIAGQINLSNQTVKNYVSNILGKLEVSRRSQTVASLAEPRAHLDYDA</sequence>
<dbReference type="GO" id="GO:0000160">
    <property type="term" value="P:phosphorelay signal transduction system"/>
    <property type="evidence" value="ECO:0007669"/>
    <property type="project" value="InterPro"/>
</dbReference>
<accession>A0A160VE33</accession>
<dbReference type="PROSITE" id="PS00622">
    <property type="entry name" value="HTH_LUXR_1"/>
    <property type="match status" value="1"/>
</dbReference>
<protein>
    <submittedName>
        <fullName evidence="7">Two-component system response regulator</fullName>
    </submittedName>
</protein>
<dbReference type="Pfam" id="PF00072">
    <property type="entry name" value="Response_reg"/>
    <property type="match status" value="1"/>
</dbReference>
<dbReference type="EMBL" id="FAXA01000464">
    <property type="protein sequence ID" value="CUV05754.1"/>
    <property type="molecule type" value="Genomic_DNA"/>
</dbReference>
<dbReference type="InterPro" id="IPR039420">
    <property type="entry name" value="WalR-like"/>
</dbReference>
<evidence type="ECO:0000259" key="5">
    <source>
        <dbReference type="PROSITE" id="PS50043"/>
    </source>
</evidence>
<dbReference type="CDD" id="cd06170">
    <property type="entry name" value="LuxR_C_like"/>
    <property type="match status" value="1"/>
</dbReference>
<keyword evidence="2" id="KW-0805">Transcription regulation</keyword>
<evidence type="ECO:0000313" key="7">
    <source>
        <dbReference type="EMBL" id="CUV05754.1"/>
    </source>
</evidence>
<keyword evidence="1" id="KW-0597">Phosphoprotein</keyword>
<dbReference type="SUPFAM" id="SSF46894">
    <property type="entry name" value="C-terminal effector domain of the bipartite response regulators"/>
    <property type="match status" value="1"/>
</dbReference>
<reference evidence="7" key="1">
    <citation type="submission" date="2015-10" db="EMBL/GenBank/DDBJ databases">
        <authorList>
            <person name="Gilbert D.G."/>
        </authorList>
    </citation>
    <scope>NUCLEOTIDE SEQUENCE</scope>
</reference>
<keyword evidence="3" id="KW-0238">DNA-binding</keyword>
<evidence type="ECO:0000256" key="1">
    <source>
        <dbReference type="ARBA" id="ARBA00022553"/>
    </source>
</evidence>
<dbReference type="InterPro" id="IPR001789">
    <property type="entry name" value="Sig_transdc_resp-reg_receiver"/>
</dbReference>
<feature type="domain" description="Response regulatory" evidence="6">
    <location>
        <begin position="8"/>
        <end position="124"/>
    </location>
</feature>
<evidence type="ECO:0000256" key="4">
    <source>
        <dbReference type="ARBA" id="ARBA00023163"/>
    </source>
</evidence>
<dbReference type="PRINTS" id="PR00038">
    <property type="entry name" value="HTHLUXR"/>
</dbReference>
<dbReference type="Gene3D" id="3.40.50.2300">
    <property type="match status" value="1"/>
</dbReference>
<dbReference type="InterPro" id="IPR058245">
    <property type="entry name" value="NreC/VraR/RcsB-like_REC"/>
</dbReference>
<dbReference type="PROSITE" id="PS50110">
    <property type="entry name" value="RESPONSE_REGULATORY"/>
    <property type="match status" value="1"/>
</dbReference>
<dbReference type="PANTHER" id="PTHR43214">
    <property type="entry name" value="TWO-COMPONENT RESPONSE REGULATOR"/>
    <property type="match status" value="1"/>
</dbReference>
<organism evidence="7">
    <name type="scientific">hydrothermal vent metagenome</name>
    <dbReference type="NCBI Taxonomy" id="652676"/>
    <lineage>
        <taxon>unclassified sequences</taxon>
        <taxon>metagenomes</taxon>
        <taxon>ecological metagenomes</taxon>
    </lineage>
</organism>
<evidence type="ECO:0000256" key="3">
    <source>
        <dbReference type="ARBA" id="ARBA00023125"/>
    </source>
</evidence>
<evidence type="ECO:0000259" key="6">
    <source>
        <dbReference type="PROSITE" id="PS50110"/>
    </source>
</evidence>
<dbReference type="GO" id="GO:0006355">
    <property type="term" value="P:regulation of DNA-templated transcription"/>
    <property type="evidence" value="ECO:0007669"/>
    <property type="project" value="InterPro"/>
</dbReference>
<proteinExistence type="predicted"/>
<dbReference type="SUPFAM" id="SSF52172">
    <property type="entry name" value="CheY-like"/>
    <property type="match status" value="1"/>
</dbReference>
<dbReference type="SMART" id="SM00421">
    <property type="entry name" value="HTH_LUXR"/>
    <property type="match status" value="1"/>
</dbReference>
<dbReference type="AlphaFoldDB" id="A0A160VE33"/>
<gene>
    <name evidence="7" type="ORF">MGWOODY_Clf2994</name>
</gene>
<feature type="domain" description="HTH luxR-type" evidence="5">
    <location>
        <begin position="147"/>
        <end position="212"/>
    </location>
</feature>
<dbReference type="PANTHER" id="PTHR43214:SF24">
    <property type="entry name" value="TRANSCRIPTIONAL REGULATORY PROTEIN NARL-RELATED"/>
    <property type="match status" value="1"/>
</dbReference>
<dbReference type="InterPro" id="IPR016032">
    <property type="entry name" value="Sig_transdc_resp-reg_C-effctor"/>
</dbReference>
<dbReference type="CDD" id="cd17535">
    <property type="entry name" value="REC_NarL-like"/>
    <property type="match status" value="1"/>
</dbReference>
<keyword evidence="4" id="KW-0804">Transcription</keyword>
<dbReference type="Pfam" id="PF00196">
    <property type="entry name" value="GerE"/>
    <property type="match status" value="1"/>
</dbReference>
<dbReference type="SMART" id="SM00448">
    <property type="entry name" value="REC"/>
    <property type="match status" value="1"/>
</dbReference>
<name>A0A160VE33_9ZZZZ</name>
<dbReference type="GO" id="GO:0003677">
    <property type="term" value="F:DNA binding"/>
    <property type="evidence" value="ECO:0007669"/>
    <property type="project" value="UniProtKB-KW"/>
</dbReference>
<dbReference type="InterPro" id="IPR011006">
    <property type="entry name" value="CheY-like_superfamily"/>
</dbReference>
<evidence type="ECO:0000256" key="2">
    <source>
        <dbReference type="ARBA" id="ARBA00023015"/>
    </source>
</evidence>
<dbReference type="PROSITE" id="PS50043">
    <property type="entry name" value="HTH_LUXR_2"/>
    <property type="match status" value="1"/>
</dbReference>
<dbReference type="InterPro" id="IPR000792">
    <property type="entry name" value="Tscrpt_reg_LuxR_C"/>
</dbReference>